<keyword evidence="2" id="KW-1185">Reference proteome</keyword>
<proteinExistence type="predicted"/>
<organism evidence="1 2">
    <name type="scientific">Alloacidobacterium dinghuense</name>
    <dbReference type="NCBI Taxonomy" id="2763107"/>
    <lineage>
        <taxon>Bacteria</taxon>
        <taxon>Pseudomonadati</taxon>
        <taxon>Acidobacteriota</taxon>
        <taxon>Terriglobia</taxon>
        <taxon>Terriglobales</taxon>
        <taxon>Acidobacteriaceae</taxon>
        <taxon>Alloacidobacterium</taxon>
    </lineage>
</organism>
<evidence type="ECO:0000313" key="2">
    <source>
        <dbReference type="Proteomes" id="UP000515312"/>
    </source>
</evidence>
<dbReference type="Proteomes" id="UP000515312">
    <property type="component" value="Chromosome"/>
</dbReference>
<name>A0A7G8BDH4_9BACT</name>
<dbReference type="KEGG" id="adin:H7849_15780"/>
<sequence>MRTAQMDASELVDFRRSNFPIALWQDMVVLSVHHDEKGELPTDWKIATERLVYETLCILAAAFSPAATLEPDAWLAQRWIGTAPGQC</sequence>
<dbReference type="RefSeq" id="WP_186740584.1">
    <property type="nucleotide sequence ID" value="NZ_CP060394.1"/>
</dbReference>
<evidence type="ECO:0000313" key="1">
    <source>
        <dbReference type="EMBL" id="QNI30594.1"/>
    </source>
</evidence>
<reference evidence="1 2" key="1">
    <citation type="submission" date="2020-08" db="EMBL/GenBank/DDBJ databases">
        <title>Edaphobacter telluris sp. nov. and Acidobacterium dinghuensis sp. nov., two acidobacteria isolated from forest soil.</title>
        <authorList>
            <person name="Fu J."/>
            <person name="Qiu L."/>
        </authorList>
    </citation>
    <scope>NUCLEOTIDE SEQUENCE [LARGE SCALE GENOMIC DNA]</scope>
    <source>
        <strain evidence="1">4Y35</strain>
    </source>
</reference>
<dbReference type="AlphaFoldDB" id="A0A7G8BDH4"/>
<accession>A0A7G8BDH4</accession>
<dbReference type="EMBL" id="CP060394">
    <property type="protein sequence ID" value="QNI30594.1"/>
    <property type="molecule type" value="Genomic_DNA"/>
</dbReference>
<gene>
    <name evidence="1" type="ORF">H7849_15780</name>
</gene>
<protein>
    <submittedName>
        <fullName evidence="1">Uncharacterized protein</fullName>
    </submittedName>
</protein>